<name>G7W760_DESOD</name>
<dbReference type="EMBL" id="CP003108">
    <property type="protein sequence ID" value="AET70568.1"/>
    <property type="molecule type" value="Genomic_DNA"/>
</dbReference>
<organism evidence="1 2">
    <name type="scientific">Desulfosporosinus orientis (strain ATCC 19365 / DSM 765 / NCIMB 8382 / VKM B-1628 / Singapore I)</name>
    <name type="common">Desulfotomaculum orientis</name>
    <dbReference type="NCBI Taxonomy" id="768706"/>
    <lineage>
        <taxon>Bacteria</taxon>
        <taxon>Bacillati</taxon>
        <taxon>Bacillota</taxon>
        <taxon>Clostridia</taxon>
        <taxon>Eubacteriales</taxon>
        <taxon>Desulfitobacteriaceae</taxon>
        <taxon>Desulfosporosinus</taxon>
    </lineage>
</organism>
<dbReference type="KEGG" id="dor:Desor_5181"/>
<evidence type="ECO:0000313" key="2">
    <source>
        <dbReference type="Proteomes" id="UP000006346"/>
    </source>
</evidence>
<gene>
    <name evidence="1" type="ordered locus">Desor_5181</name>
</gene>
<reference evidence="1 2" key="2">
    <citation type="journal article" date="2012" name="J. Bacteriol.">
        <title>Complete genome sequences of Desulfosporosinus orientis DSM765T, Desulfosporosinus youngiae DSM17734T, Desulfosporosinus meridiei DSM13257T, and Desulfosporosinus acidiphilus DSM22704T.</title>
        <authorList>
            <person name="Pester M."/>
            <person name="Brambilla E."/>
            <person name="Alazard D."/>
            <person name="Rattei T."/>
            <person name="Weinmaier T."/>
            <person name="Han J."/>
            <person name="Lucas S."/>
            <person name="Lapidus A."/>
            <person name="Cheng J.F."/>
            <person name="Goodwin L."/>
            <person name="Pitluck S."/>
            <person name="Peters L."/>
            <person name="Ovchinnikova G."/>
            <person name="Teshima H."/>
            <person name="Detter J.C."/>
            <person name="Han C.S."/>
            <person name="Tapia R."/>
            <person name="Land M.L."/>
            <person name="Hauser L."/>
            <person name="Kyrpides N.C."/>
            <person name="Ivanova N.N."/>
            <person name="Pagani I."/>
            <person name="Huntmann M."/>
            <person name="Wei C.L."/>
            <person name="Davenport K.W."/>
            <person name="Daligault H."/>
            <person name="Chain P.S."/>
            <person name="Chen A."/>
            <person name="Mavromatis K."/>
            <person name="Markowitz V."/>
            <person name="Szeto E."/>
            <person name="Mikhailova N."/>
            <person name="Pati A."/>
            <person name="Wagner M."/>
            <person name="Woyke T."/>
            <person name="Ollivier B."/>
            <person name="Klenk H.P."/>
            <person name="Spring S."/>
            <person name="Loy A."/>
        </authorList>
    </citation>
    <scope>NUCLEOTIDE SEQUENCE [LARGE SCALE GENOMIC DNA]</scope>
    <source>
        <strain evidence="2">ATCC 19365 / DSM 765 / NCIMB 8382 / VKM B-1628</strain>
    </source>
</reference>
<proteinExistence type="predicted"/>
<protein>
    <submittedName>
        <fullName evidence="1">Uncharacterized protein</fullName>
    </submittedName>
</protein>
<accession>G7W760</accession>
<dbReference type="HOGENOM" id="CLU_2537111_0_0_9"/>
<keyword evidence="2" id="KW-1185">Reference proteome</keyword>
<evidence type="ECO:0000313" key="1">
    <source>
        <dbReference type="EMBL" id="AET70568.1"/>
    </source>
</evidence>
<dbReference type="Proteomes" id="UP000006346">
    <property type="component" value="Chromosome"/>
</dbReference>
<reference evidence="2" key="1">
    <citation type="submission" date="2011-11" db="EMBL/GenBank/DDBJ databases">
        <title>Complete sequence of Desulfosporosinus orientis DSM 765.</title>
        <authorList>
            <person name="Lucas S."/>
            <person name="Han J."/>
            <person name="Lapidus A."/>
            <person name="Cheng J.-F."/>
            <person name="Goodwin L."/>
            <person name="Pitluck S."/>
            <person name="Peters L."/>
            <person name="Ovchinnikova G."/>
            <person name="Teshima H."/>
            <person name="Detter J.C."/>
            <person name="Han C."/>
            <person name="Tapia R."/>
            <person name="Land M."/>
            <person name="Hauser L."/>
            <person name="Kyrpides N."/>
            <person name="Ivanova N."/>
            <person name="Pagani I."/>
            <person name="Pester M."/>
            <person name="Spring S."/>
            <person name="Ollivier B."/>
            <person name="Rattei T."/>
            <person name="Klenk H.-P."/>
            <person name="Wagner M."/>
            <person name="Loy A."/>
            <person name="Woyke T."/>
        </authorList>
    </citation>
    <scope>NUCLEOTIDE SEQUENCE [LARGE SCALE GENOMIC DNA]</scope>
    <source>
        <strain evidence="2">ATCC 19365 / DSM 765 / NCIMB 8382 / VKM B-1628</strain>
    </source>
</reference>
<dbReference type="AlphaFoldDB" id="G7W760"/>
<sequence length="83" mass="9633">MCRSKYYKSKEGCPISTQCPEVRVYFITNQNELNKSPWLYNEAEINAMLKSSTVQVRDTVYCIDHTLFDASTRALVVYLEKAE</sequence>